<feature type="transmembrane region" description="Helical" evidence="6">
    <location>
        <begin position="103"/>
        <end position="122"/>
    </location>
</feature>
<dbReference type="OrthoDB" id="9797605at2"/>
<evidence type="ECO:0000256" key="4">
    <source>
        <dbReference type="ARBA" id="ARBA00022777"/>
    </source>
</evidence>
<dbReference type="PANTHER" id="PTHR24421:SF63">
    <property type="entry name" value="SENSOR HISTIDINE KINASE DESK"/>
    <property type="match status" value="1"/>
</dbReference>
<dbReference type="Pfam" id="PF07730">
    <property type="entry name" value="HisKA_3"/>
    <property type="match status" value="1"/>
</dbReference>
<dbReference type="CDD" id="cd16917">
    <property type="entry name" value="HATPase_UhpB-NarQ-NarX-like"/>
    <property type="match status" value="1"/>
</dbReference>
<dbReference type="EMBL" id="CP042593">
    <property type="protein sequence ID" value="QED49342.1"/>
    <property type="molecule type" value="Genomic_DNA"/>
</dbReference>
<evidence type="ECO:0000256" key="1">
    <source>
        <dbReference type="ARBA" id="ARBA00000085"/>
    </source>
</evidence>
<feature type="transmembrane region" description="Helical" evidence="6">
    <location>
        <begin position="134"/>
        <end position="151"/>
    </location>
</feature>
<sequence>MLKKLYPTDQIQKYLLIDVIAVVFLIYKVSITDGVIELPWLLLLVVLYLLCFYVCLWHRDWRLPAASFVGCIVLVLLAVYVDKWIILYGFIFADLLGRARRKVYIAFGIIGIAAMHVLVSLITEGSPFSFAKTLHFPFMIVQMLVPIVIFIKEKANVLQEELDMANGQLILEKERQRIARDLHDTLGQTLTMIKLKSELTKRLIEKDANKAMQELDDILNTSRFALKQVRELVSDMKFVSLEEEIEQSQKILQTAGIVMIHKKQEQMPLLSNVSETMLALSVREAITNIVKHSNAKCCTLTQFDENGLYYIQVTDDGNGQVREGHGNGIQSMKERMEMLQGEAEVNGNPQSGSTITLRAPIHLNGRRKLSD</sequence>
<keyword evidence="10" id="KW-1185">Reference proteome</keyword>
<dbReference type="InterPro" id="IPR003594">
    <property type="entry name" value="HATPase_dom"/>
</dbReference>
<dbReference type="EC" id="2.7.13.3" evidence="2"/>
<evidence type="ECO:0000256" key="6">
    <source>
        <dbReference type="SAM" id="Phobius"/>
    </source>
</evidence>
<keyword evidence="6" id="KW-1133">Transmembrane helix</keyword>
<dbReference type="RefSeq" id="WP_057773610.1">
    <property type="nucleotide sequence ID" value="NZ_CP042593.1"/>
</dbReference>
<dbReference type="GO" id="GO:0046983">
    <property type="term" value="F:protein dimerization activity"/>
    <property type="evidence" value="ECO:0007669"/>
    <property type="project" value="InterPro"/>
</dbReference>
<dbReference type="Proteomes" id="UP000321555">
    <property type="component" value="Chromosome"/>
</dbReference>
<feature type="domain" description="Signal transduction histidine kinase subgroup 3 dimerisation and phosphoacceptor" evidence="8">
    <location>
        <begin position="174"/>
        <end position="237"/>
    </location>
</feature>
<gene>
    <name evidence="9" type="ORF">FSZ17_19900</name>
</gene>
<dbReference type="InterPro" id="IPR050482">
    <property type="entry name" value="Sensor_HK_TwoCompSys"/>
</dbReference>
<dbReference type="AlphaFoldDB" id="A0A5B8Z8C0"/>
<comment type="catalytic activity">
    <reaction evidence="1">
        <text>ATP + protein L-histidine = ADP + protein N-phospho-L-histidine.</text>
        <dbReference type="EC" id="2.7.13.3"/>
    </reaction>
</comment>
<feature type="domain" description="Histidine kinase/HSP90-like ATPase" evidence="7">
    <location>
        <begin position="278"/>
        <end position="361"/>
    </location>
</feature>
<dbReference type="InterPro" id="IPR011712">
    <property type="entry name" value="Sig_transdc_His_kin_sub3_dim/P"/>
</dbReference>
<evidence type="ECO:0000256" key="2">
    <source>
        <dbReference type="ARBA" id="ARBA00012438"/>
    </source>
</evidence>
<feature type="transmembrane region" description="Helical" evidence="6">
    <location>
        <begin position="12"/>
        <end position="31"/>
    </location>
</feature>
<evidence type="ECO:0000256" key="5">
    <source>
        <dbReference type="ARBA" id="ARBA00023012"/>
    </source>
</evidence>
<dbReference type="Gene3D" id="1.20.5.1930">
    <property type="match status" value="1"/>
</dbReference>
<evidence type="ECO:0000256" key="3">
    <source>
        <dbReference type="ARBA" id="ARBA00022679"/>
    </source>
</evidence>
<proteinExistence type="predicted"/>
<keyword evidence="3" id="KW-0808">Transferase</keyword>
<dbReference type="STRING" id="1742359.GCA_001439625_03506"/>
<dbReference type="KEGG" id="bda:FSZ17_19900"/>
<organism evidence="9 10">
    <name type="scientific">Cytobacillus dafuensis</name>
    <name type="common">Bacillus dafuensis</name>
    <dbReference type="NCBI Taxonomy" id="1742359"/>
    <lineage>
        <taxon>Bacteria</taxon>
        <taxon>Bacillati</taxon>
        <taxon>Bacillota</taxon>
        <taxon>Bacilli</taxon>
        <taxon>Bacillales</taxon>
        <taxon>Bacillaceae</taxon>
        <taxon>Cytobacillus</taxon>
    </lineage>
</organism>
<name>A0A5B8Z8C0_CYTDA</name>
<evidence type="ECO:0000313" key="10">
    <source>
        <dbReference type="Proteomes" id="UP000321555"/>
    </source>
</evidence>
<accession>A0A5B8Z8C0</accession>
<dbReference type="InterPro" id="IPR036890">
    <property type="entry name" value="HATPase_C_sf"/>
</dbReference>
<evidence type="ECO:0000259" key="8">
    <source>
        <dbReference type="Pfam" id="PF07730"/>
    </source>
</evidence>
<dbReference type="Pfam" id="PF02518">
    <property type="entry name" value="HATPase_c"/>
    <property type="match status" value="1"/>
</dbReference>
<evidence type="ECO:0000313" key="9">
    <source>
        <dbReference type="EMBL" id="QED49342.1"/>
    </source>
</evidence>
<keyword evidence="6" id="KW-0812">Transmembrane</keyword>
<dbReference type="PANTHER" id="PTHR24421">
    <property type="entry name" value="NITRATE/NITRITE SENSOR PROTEIN NARX-RELATED"/>
    <property type="match status" value="1"/>
</dbReference>
<keyword evidence="4 9" id="KW-0418">Kinase</keyword>
<dbReference type="Gene3D" id="3.30.565.10">
    <property type="entry name" value="Histidine kinase-like ATPase, C-terminal domain"/>
    <property type="match status" value="1"/>
</dbReference>
<feature type="transmembrane region" description="Helical" evidence="6">
    <location>
        <begin position="38"/>
        <end position="59"/>
    </location>
</feature>
<reference evidence="10" key="1">
    <citation type="submission" date="2019-08" db="EMBL/GenBank/DDBJ databases">
        <authorList>
            <person name="Zheng X."/>
        </authorList>
    </citation>
    <scope>NUCLEOTIDE SEQUENCE [LARGE SCALE GENOMIC DNA]</scope>
    <source>
        <strain evidence="10">FJAT-25496</strain>
    </source>
</reference>
<keyword evidence="6" id="KW-0472">Membrane</keyword>
<dbReference type="GO" id="GO:0000155">
    <property type="term" value="F:phosphorelay sensor kinase activity"/>
    <property type="evidence" value="ECO:0007669"/>
    <property type="project" value="InterPro"/>
</dbReference>
<dbReference type="SUPFAM" id="SSF55874">
    <property type="entry name" value="ATPase domain of HSP90 chaperone/DNA topoisomerase II/histidine kinase"/>
    <property type="match status" value="1"/>
</dbReference>
<dbReference type="GO" id="GO:0016020">
    <property type="term" value="C:membrane"/>
    <property type="evidence" value="ECO:0007669"/>
    <property type="project" value="InterPro"/>
</dbReference>
<evidence type="ECO:0000259" key="7">
    <source>
        <dbReference type="Pfam" id="PF02518"/>
    </source>
</evidence>
<feature type="transmembrane region" description="Helical" evidence="6">
    <location>
        <begin position="65"/>
        <end position="91"/>
    </location>
</feature>
<keyword evidence="5" id="KW-0902">Two-component regulatory system</keyword>
<protein>
    <recommendedName>
        <fullName evidence="2">histidine kinase</fullName>
        <ecNumber evidence="2">2.7.13.3</ecNumber>
    </recommendedName>
</protein>